<evidence type="ECO:0000313" key="2">
    <source>
        <dbReference type="EMBL" id="OZJ01783.1"/>
    </source>
</evidence>
<sequence length="275" mass="28571">MVKVVVTSRSNKHHFSFVGELGNGRTRDTPNANPTAAFLLLLSGVVVELPPMPVGVLTAPGDAGVGTTEARDNLNGDAANGDEESEDALVGGAAASGLLANGVVNAAIRRAAGVAKPPVPRARLAPLTRREFRYDKATARRSGRVSLARGGRSVRLSGGWSRRNGEGGRSPPPNDVSELPNENLRGSVALAVTLPWLLPAPPMEESELPNENFRESVLAAGGVNAGAPSPSVERDDVDGAAPTALSAVEDGLADSHAIHLSYVASLTMAHREHFH</sequence>
<feature type="region of interest" description="Disordered" evidence="1">
    <location>
        <begin position="140"/>
        <end position="181"/>
    </location>
</feature>
<dbReference type="Proteomes" id="UP000242875">
    <property type="component" value="Unassembled WGS sequence"/>
</dbReference>
<comment type="caution">
    <text evidence="2">The sequence shown here is derived from an EMBL/GenBank/DDBJ whole genome shotgun (WGS) entry which is preliminary data.</text>
</comment>
<organism evidence="2 3">
    <name type="scientific">Bifiguratus adelaidae</name>
    <dbReference type="NCBI Taxonomy" id="1938954"/>
    <lineage>
        <taxon>Eukaryota</taxon>
        <taxon>Fungi</taxon>
        <taxon>Fungi incertae sedis</taxon>
        <taxon>Mucoromycota</taxon>
        <taxon>Mucoromycotina</taxon>
        <taxon>Endogonomycetes</taxon>
        <taxon>Endogonales</taxon>
        <taxon>Endogonales incertae sedis</taxon>
        <taxon>Bifiguratus</taxon>
    </lineage>
</organism>
<gene>
    <name evidence="2" type="ORF">BZG36_05479</name>
</gene>
<dbReference type="AlphaFoldDB" id="A0A261XTY4"/>
<evidence type="ECO:0000256" key="1">
    <source>
        <dbReference type="SAM" id="MobiDB-lite"/>
    </source>
</evidence>
<reference evidence="2 3" key="1">
    <citation type="journal article" date="2017" name="Mycologia">
        <title>Bifiguratus adelaidae, gen. et sp. nov., a new member of Mucoromycotina in endophytic and soil-dwelling habitats.</title>
        <authorList>
            <person name="Torres-Cruz T.J."/>
            <person name="Billingsley Tobias T.L."/>
            <person name="Almatruk M."/>
            <person name="Hesse C."/>
            <person name="Kuske C.R."/>
            <person name="Desiro A."/>
            <person name="Benucci G.M."/>
            <person name="Bonito G."/>
            <person name="Stajich J.E."/>
            <person name="Dunlap C."/>
            <person name="Arnold A.E."/>
            <person name="Porras-Alfaro A."/>
        </authorList>
    </citation>
    <scope>NUCLEOTIDE SEQUENCE [LARGE SCALE GENOMIC DNA]</scope>
    <source>
        <strain evidence="2 3">AZ0501</strain>
    </source>
</reference>
<accession>A0A261XTY4</accession>
<evidence type="ECO:0000313" key="3">
    <source>
        <dbReference type="Proteomes" id="UP000242875"/>
    </source>
</evidence>
<name>A0A261XTY4_9FUNG</name>
<dbReference type="EMBL" id="MVBO01000241">
    <property type="protein sequence ID" value="OZJ01783.1"/>
    <property type="molecule type" value="Genomic_DNA"/>
</dbReference>
<protein>
    <submittedName>
        <fullName evidence="2">Uncharacterized protein</fullName>
    </submittedName>
</protein>
<keyword evidence="3" id="KW-1185">Reference proteome</keyword>
<proteinExistence type="predicted"/>